<feature type="non-terminal residue" evidence="1">
    <location>
        <position position="1"/>
    </location>
</feature>
<gene>
    <name evidence="1" type="ORF">S01H4_19484</name>
</gene>
<dbReference type="AlphaFoldDB" id="X0YL47"/>
<name>X0YL47_9ZZZZ</name>
<dbReference type="EMBL" id="BART01008694">
    <property type="protein sequence ID" value="GAG56775.1"/>
    <property type="molecule type" value="Genomic_DNA"/>
</dbReference>
<evidence type="ECO:0000313" key="1">
    <source>
        <dbReference type="EMBL" id="GAG56775.1"/>
    </source>
</evidence>
<comment type="caution">
    <text evidence="1">The sequence shown here is derived from an EMBL/GenBank/DDBJ whole genome shotgun (WGS) entry which is preliminary data.</text>
</comment>
<sequence length="132" mass="15785">ITPEKFLDYIKNRRDKIWYHALHYLVFNIEDHIASKALLFDVLKEVTSKSPIDPIPEHKFYFGLGYILRLNLNDKRIVRFFRNGKFKINTKVEILKEILEEAGEPISTRPIIKEEEKKKMFKDFLGEDFLDI</sequence>
<reference evidence="1" key="1">
    <citation type="journal article" date="2014" name="Front. Microbiol.">
        <title>High frequency of phylogenetically diverse reductive dehalogenase-homologous genes in deep subseafloor sedimentary metagenomes.</title>
        <authorList>
            <person name="Kawai M."/>
            <person name="Futagami T."/>
            <person name="Toyoda A."/>
            <person name="Takaki Y."/>
            <person name="Nishi S."/>
            <person name="Hori S."/>
            <person name="Arai W."/>
            <person name="Tsubouchi T."/>
            <person name="Morono Y."/>
            <person name="Uchiyama I."/>
            <person name="Ito T."/>
            <person name="Fujiyama A."/>
            <person name="Inagaki F."/>
            <person name="Takami H."/>
        </authorList>
    </citation>
    <scope>NUCLEOTIDE SEQUENCE</scope>
    <source>
        <strain evidence="1">Expedition CK06-06</strain>
    </source>
</reference>
<accession>X0YL47</accession>
<proteinExistence type="predicted"/>
<organism evidence="1">
    <name type="scientific">marine sediment metagenome</name>
    <dbReference type="NCBI Taxonomy" id="412755"/>
    <lineage>
        <taxon>unclassified sequences</taxon>
        <taxon>metagenomes</taxon>
        <taxon>ecological metagenomes</taxon>
    </lineage>
</organism>
<protein>
    <submittedName>
        <fullName evidence="1">Uncharacterized protein</fullName>
    </submittedName>
</protein>